<protein>
    <submittedName>
        <fullName evidence="1">Uncharacterized protein</fullName>
    </submittedName>
</protein>
<evidence type="ECO:0000313" key="1">
    <source>
        <dbReference type="EMBL" id="CAI0401297.1"/>
    </source>
</evidence>
<comment type="caution">
    <text evidence="1">The sequence shown here is derived from an EMBL/GenBank/DDBJ whole genome shotgun (WGS) entry which is preliminary data.</text>
</comment>
<sequence length="37" mass="4604">MWIYVSSCIIHEYSRMPHYGIPEDRQRHRPRVMKPFS</sequence>
<proteinExistence type="predicted"/>
<evidence type="ECO:0000313" key="2">
    <source>
        <dbReference type="Proteomes" id="UP001154282"/>
    </source>
</evidence>
<organism evidence="1 2">
    <name type="scientific">Linum tenue</name>
    <dbReference type="NCBI Taxonomy" id="586396"/>
    <lineage>
        <taxon>Eukaryota</taxon>
        <taxon>Viridiplantae</taxon>
        <taxon>Streptophyta</taxon>
        <taxon>Embryophyta</taxon>
        <taxon>Tracheophyta</taxon>
        <taxon>Spermatophyta</taxon>
        <taxon>Magnoliopsida</taxon>
        <taxon>eudicotyledons</taxon>
        <taxon>Gunneridae</taxon>
        <taxon>Pentapetalae</taxon>
        <taxon>rosids</taxon>
        <taxon>fabids</taxon>
        <taxon>Malpighiales</taxon>
        <taxon>Linaceae</taxon>
        <taxon>Linum</taxon>
    </lineage>
</organism>
<dbReference type="Proteomes" id="UP001154282">
    <property type="component" value="Unassembled WGS sequence"/>
</dbReference>
<accession>A0AAV0IUL2</accession>
<dbReference type="AlphaFoldDB" id="A0AAV0IUL2"/>
<gene>
    <name evidence="1" type="ORF">LITE_LOCUS11136</name>
</gene>
<name>A0AAV0IUL2_9ROSI</name>
<dbReference type="EMBL" id="CAMGYJ010000004">
    <property type="protein sequence ID" value="CAI0401297.1"/>
    <property type="molecule type" value="Genomic_DNA"/>
</dbReference>
<keyword evidence="2" id="KW-1185">Reference proteome</keyword>
<reference evidence="1" key="1">
    <citation type="submission" date="2022-08" db="EMBL/GenBank/DDBJ databases">
        <authorList>
            <person name="Gutierrez-Valencia J."/>
        </authorList>
    </citation>
    <scope>NUCLEOTIDE SEQUENCE</scope>
</reference>